<dbReference type="SUPFAM" id="SSF48452">
    <property type="entry name" value="TPR-like"/>
    <property type="match status" value="2"/>
</dbReference>
<gene>
    <name evidence="1" type="ORF">STAS_29658</name>
</gene>
<dbReference type="Pfam" id="PF13432">
    <property type="entry name" value="TPR_16"/>
    <property type="match status" value="1"/>
</dbReference>
<dbReference type="SMART" id="SM00386">
    <property type="entry name" value="HAT"/>
    <property type="match status" value="4"/>
</dbReference>
<proteinExistence type="predicted"/>
<dbReference type="InterPro" id="IPR019734">
    <property type="entry name" value="TPR_rpt"/>
</dbReference>
<dbReference type="PANTHER" id="PTHR26312">
    <property type="entry name" value="TETRATRICOPEPTIDE REPEAT PROTEIN 5"/>
    <property type="match status" value="1"/>
</dbReference>
<name>A0A5A7R7I3_STRAF</name>
<dbReference type="AlphaFoldDB" id="A0A5A7R7I3"/>
<evidence type="ECO:0000313" key="1">
    <source>
        <dbReference type="EMBL" id="GER52221.1"/>
    </source>
</evidence>
<dbReference type="Proteomes" id="UP000325081">
    <property type="component" value="Unassembled WGS sequence"/>
</dbReference>
<sequence length="362" mass="41460">MLHTEPSFAIYSTDDKFAEGAENEDLIREKIERSDAIGKTIDTQFTFGSNSMRIIEEEDDDDEEEEEKERVFQGLDKYGPWDFDHDGDLDGYFSKLVEKDPSNPLVLRNYAQYLESRRDFSGAEEYYYRAMLADPKDGEVLSQYAKLVWEIHGDQAKASHYFKRAVQAAPENSNVLAAYASFMWNIDDESDEEERWPNNQVDDEYSAVVDPSTTGFKEVKRPSSPPLHLAMGLGLDSQNIDCIDTCSDESSNVEEYYKRMTEENPHNLSSLRSYALFLHQSRGDLSGAEEYCSRAILEDPNDGQMLCLYANILWQLHGDKDRALAHFERAVLASPEDSNVLAAYAKFLWETDAEEIETDIRM</sequence>
<comment type="caution">
    <text evidence="1">The sequence shown here is derived from an EMBL/GenBank/DDBJ whole genome shotgun (WGS) entry which is preliminary data.</text>
</comment>
<dbReference type="Gene3D" id="1.25.40.10">
    <property type="entry name" value="Tetratricopeptide repeat domain"/>
    <property type="match status" value="2"/>
</dbReference>
<dbReference type="InterPro" id="IPR011990">
    <property type="entry name" value="TPR-like_helical_dom_sf"/>
</dbReference>
<dbReference type="SMART" id="SM00028">
    <property type="entry name" value="TPR"/>
    <property type="match status" value="3"/>
</dbReference>
<dbReference type="GO" id="GO:0006396">
    <property type="term" value="P:RNA processing"/>
    <property type="evidence" value="ECO:0007669"/>
    <property type="project" value="InterPro"/>
</dbReference>
<dbReference type="OrthoDB" id="1919713at2759"/>
<organism evidence="1 2">
    <name type="scientific">Striga asiatica</name>
    <name type="common">Asiatic witchweed</name>
    <name type="synonym">Buchnera asiatica</name>
    <dbReference type="NCBI Taxonomy" id="4170"/>
    <lineage>
        <taxon>Eukaryota</taxon>
        <taxon>Viridiplantae</taxon>
        <taxon>Streptophyta</taxon>
        <taxon>Embryophyta</taxon>
        <taxon>Tracheophyta</taxon>
        <taxon>Spermatophyta</taxon>
        <taxon>Magnoliopsida</taxon>
        <taxon>eudicotyledons</taxon>
        <taxon>Gunneridae</taxon>
        <taxon>Pentapetalae</taxon>
        <taxon>asterids</taxon>
        <taxon>lamiids</taxon>
        <taxon>Lamiales</taxon>
        <taxon>Orobanchaceae</taxon>
        <taxon>Buchnereae</taxon>
        <taxon>Striga</taxon>
    </lineage>
</organism>
<evidence type="ECO:0000313" key="2">
    <source>
        <dbReference type="Proteomes" id="UP000325081"/>
    </source>
</evidence>
<dbReference type="InterPro" id="IPR003107">
    <property type="entry name" value="HAT"/>
</dbReference>
<protein>
    <submittedName>
        <fullName evidence="1">Tetratricopeptide repeat protein</fullName>
    </submittedName>
</protein>
<keyword evidence="2" id="KW-1185">Reference proteome</keyword>
<dbReference type="PANTHER" id="PTHR26312:SF225">
    <property type="entry name" value="TPR REPEAT PROTEIN"/>
    <property type="match status" value="1"/>
</dbReference>
<reference evidence="2" key="1">
    <citation type="journal article" date="2019" name="Curr. Biol.">
        <title>Genome Sequence of Striga asiatica Provides Insight into the Evolution of Plant Parasitism.</title>
        <authorList>
            <person name="Yoshida S."/>
            <person name="Kim S."/>
            <person name="Wafula E.K."/>
            <person name="Tanskanen J."/>
            <person name="Kim Y.M."/>
            <person name="Honaas L."/>
            <person name="Yang Z."/>
            <person name="Spallek T."/>
            <person name="Conn C.E."/>
            <person name="Ichihashi Y."/>
            <person name="Cheong K."/>
            <person name="Cui S."/>
            <person name="Der J.P."/>
            <person name="Gundlach H."/>
            <person name="Jiao Y."/>
            <person name="Hori C."/>
            <person name="Ishida J.K."/>
            <person name="Kasahara H."/>
            <person name="Kiba T."/>
            <person name="Kim M.S."/>
            <person name="Koo N."/>
            <person name="Laohavisit A."/>
            <person name="Lee Y.H."/>
            <person name="Lumba S."/>
            <person name="McCourt P."/>
            <person name="Mortimer J.C."/>
            <person name="Mutuku J.M."/>
            <person name="Nomura T."/>
            <person name="Sasaki-Sekimoto Y."/>
            <person name="Seto Y."/>
            <person name="Wang Y."/>
            <person name="Wakatake T."/>
            <person name="Sakakibara H."/>
            <person name="Demura T."/>
            <person name="Yamaguchi S."/>
            <person name="Yoneyama K."/>
            <person name="Manabe R.I."/>
            <person name="Nelson D.C."/>
            <person name="Schulman A.H."/>
            <person name="Timko M.P."/>
            <person name="dePamphilis C.W."/>
            <person name="Choi D."/>
            <person name="Shirasu K."/>
        </authorList>
    </citation>
    <scope>NUCLEOTIDE SEQUENCE [LARGE SCALE GENOMIC DNA]</scope>
    <source>
        <strain evidence="2">cv. UVA1</strain>
    </source>
</reference>
<accession>A0A5A7R7I3</accession>
<dbReference type="EMBL" id="BKCP01010181">
    <property type="protein sequence ID" value="GER52221.1"/>
    <property type="molecule type" value="Genomic_DNA"/>
</dbReference>